<feature type="region of interest" description="Disordered" evidence="1">
    <location>
        <begin position="324"/>
        <end position="352"/>
    </location>
</feature>
<dbReference type="InterPro" id="IPR011042">
    <property type="entry name" value="6-blade_b-propeller_TolB-like"/>
</dbReference>
<dbReference type="PANTHER" id="PTHR24104">
    <property type="entry name" value="E3 UBIQUITIN-PROTEIN LIGASE NHLRC1-RELATED"/>
    <property type="match status" value="1"/>
</dbReference>
<feature type="compositionally biased region" description="Basic and acidic residues" evidence="1">
    <location>
        <begin position="333"/>
        <end position="343"/>
    </location>
</feature>
<gene>
    <name evidence="2" type="ORF">BRAFLDRAFT_84413</name>
</gene>
<dbReference type="InParanoid" id="C3YDK7"/>
<dbReference type="InterPro" id="IPR050952">
    <property type="entry name" value="TRIM-NHL_E3_ligases"/>
</dbReference>
<dbReference type="Gene3D" id="2.120.10.30">
    <property type="entry name" value="TolB, C-terminal domain"/>
    <property type="match status" value="1"/>
</dbReference>
<feature type="region of interest" description="Disordered" evidence="1">
    <location>
        <begin position="1"/>
        <end position="30"/>
    </location>
</feature>
<organism>
    <name type="scientific">Branchiostoma floridae</name>
    <name type="common">Florida lancelet</name>
    <name type="synonym">Amphioxus</name>
    <dbReference type="NCBI Taxonomy" id="7739"/>
    <lineage>
        <taxon>Eukaryota</taxon>
        <taxon>Metazoa</taxon>
        <taxon>Chordata</taxon>
        <taxon>Cephalochordata</taxon>
        <taxon>Leptocardii</taxon>
        <taxon>Amphioxiformes</taxon>
        <taxon>Branchiostomatidae</taxon>
        <taxon>Branchiostoma</taxon>
    </lineage>
</organism>
<reference evidence="2" key="1">
    <citation type="journal article" date="2008" name="Nature">
        <title>The amphioxus genome and the evolution of the chordate karyotype.</title>
        <authorList>
            <consortium name="US DOE Joint Genome Institute (JGI-PGF)"/>
            <person name="Putnam N.H."/>
            <person name="Butts T."/>
            <person name="Ferrier D.E.K."/>
            <person name="Furlong R.F."/>
            <person name="Hellsten U."/>
            <person name="Kawashima T."/>
            <person name="Robinson-Rechavi M."/>
            <person name="Shoguchi E."/>
            <person name="Terry A."/>
            <person name="Yu J.-K."/>
            <person name="Benito-Gutierrez E.L."/>
            <person name="Dubchak I."/>
            <person name="Garcia-Fernandez J."/>
            <person name="Gibson-Brown J.J."/>
            <person name="Grigoriev I.V."/>
            <person name="Horton A.C."/>
            <person name="de Jong P.J."/>
            <person name="Jurka J."/>
            <person name="Kapitonov V.V."/>
            <person name="Kohara Y."/>
            <person name="Kuroki Y."/>
            <person name="Lindquist E."/>
            <person name="Lucas S."/>
            <person name="Osoegawa K."/>
            <person name="Pennacchio L.A."/>
            <person name="Salamov A.A."/>
            <person name="Satou Y."/>
            <person name="Sauka-Spengler T."/>
            <person name="Schmutz J."/>
            <person name="Shin-I T."/>
            <person name="Toyoda A."/>
            <person name="Bronner-Fraser M."/>
            <person name="Fujiyama A."/>
            <person name="Holland L.Z."/>
            <person name="Holland P.W.H."/>
            <person name="Satoh N."/>
            <person name="Rokhsar D.S."/>
        </authorList>
    </citation>
    <scope>NUCLEOTIDE SEQUENCE [LARGE SCALE GENOMIC DNA]</scope>
    <source>
        <strain evidence="2">S238N-H82</strain>
        <tissue evidence="2">Testes</tissue>
    </source>
</reference>
<dbReference type="SUPFAM" id="SSF63829">
    <property type="entry name" value="Calcium-dependent phosphotriesterase"/>
    <property type="match status" value="1"/>
</dbReference>
<name>C3YDK7_BRAFL</name>
<evidence type="ECO:0000256" key="1">
    <source>
        <dbReference type="SAM" id="MobiDB-lite"/>
    </source>
</evidence>
<evidence type="ECO:0008006" key="3">
    <source>
        <dbReference type="Google" id="ProtNLM"/>
    </source>
</evidence>
<dbReference type="PANTHER" id="PTHR24104:SF50">
    <property type="entry name" value="SMP-30_GLUCONOLACTONASE_LRE-LIKE REGION DOMAIN-CONTAINING PROTEIN"/>
    <property type="match status" value="1"/>
</dbReference>
<accession>C3YDK7</accession>
<proteinExistence type="predicted"/>
<protein>
    <recommendedName>
        <fullName evidence="3">SMP-30/Gluconolactonase/LRE-like region domain-containing protein</fullName>
    </recommendedName>
</protein>
<evidence type="ECO:0000313" key="2">
    <source>
        <dbReference type="EMBL" id="EEN61818.1"/>
    </source>
</evidence>
<dbReference type="EMBL" id="GG666503">
    <property type="protein sequence ID" value="EEN61818.1"/>
    <property type="molecule type" value="Genomic_DNA"/>
</dbReference>
<dbReference type="AlphaFoldDB" id="C3YDK7"/>
<sequence>MDDRLQPDSASNPATNEYLKTGVTQPSSGAETMETIIGQVDNDGDSSVAKRYICTEHDDGGMDIAAGEEQQRQTFLKQTTVVDVQLESYADNCRDDMAVSMTGQEEEITECDVSDREDGYPAPVRDNNDMGDIQCTSSPLERHSKCKEDAPNSYHMSFAPLNKNCTKIADPNPAMYARNVQYANSKYQKNVCDPNEMYGSDIPPEPYRDGKCQENVEVSNDLPTTSDTVGTNIETADIAASFSDVLNESKVDPEPAHRSAHVYCNDSTTTSTVSAADRQIHHRDAGDANVEAPAVSSVTQNPPHKPNVRTTSYIKPYAVRYQEDGANNMPSAERNDAAERNKTESTTPEDNIQPYAVAYMSHYDAAYIIRAGSGEAGTLSTSMKTNNNANSNNDTAADLSACNSPENDVGNDSNARYLPTNLQSNPTVIADPTSMRNALGANPMYAPNVHLNEAYAESVGDNVKSEITIRKEGFNPAKVAVSADNEIFVTDSCSFTCMGVSNEGRVQVFNMNGVFLRLFKTAVPGINDVMAANDLAFDGKGFLWVVGMIDYVQVVQYSREGLPMAKIGVKVAAFNPAIAVDTRNNDDPPF</sequence>